<evidence type="ECO:0000313" key="2">
    <source>
        <dbReference type="EMBL" id="MBO4209688.1"/>
    </source>
</evidence>
<keyword evidence="3" id="KW-1185">Reference proteome</keyword>
<dbReference type="InterPro" id="IPR036390">
    <property type="entry name" value="WH_DNA-bd_sf"/>
</dbReference>
<proteinExistence type="predicted"/>
<evidence type="ECO:0000259" key="1">
    <source>
        <dbReference type="PROSITE" id="PS50987"/>
    </source>
</evidence>
<comment type="caution">
    <text evidence="2">The sequence shown here is derived from an EMBL/GenBank/DDBJ whole genome shotgun (WGS) entry which is preliminary data.</text>
</comment>
<feature type="domain" description="HTH arsR-type" evidence="1">
    <location>
        <begin position="5"/>
        <end position="102"/>
    </location>
</feature>
<dbReference type="SUPFAM" id="SSF46785">
    <property type="entry name" value="Winged helix' DNA-binding domain"/>
    <property type="match status" value="1"/>
</dbReference>
<dbReference type="InterPro" id="IPR036388">
    <property type="entry name" value="WH-like_DNA-bd_sf"/>
</dbReference>
<dbReference type="InterPro" id="IPR011991">
    <property type="entry name" value="ArsR-like_HTH"/>
</dbReference>
<dbReference type="Proteomes" id="UP000823521">
    <property type="component" value="Unassembled WGS sequence"/>
</dbReference>
<dbReference type="Gene3D" id="1.10.10.10">
    <property type="entry name" value="Winged helix-like DNA-binding domain superfamily/Winged helix DNA-binding domain"/>
    <property type="match status" value="1"/>
</dbReference>
<dbReference type="PROSITE" id="PS50987">
    <property type="entry name" value="HTH_ARSR_2"/>
    <property type="match status" value="1"/>
</dbReference>
<dbReference type="EMBL" id="WVUH01000336">
    <property type="protein sequence ID" value="MBO4209688.1"/>
    <property type="molecule type" value="Genomic_DNA"/>
</dbReference>
<dbReference type="InterPro" id="IPR001845">
    <property type="entry name" value="HTH_ArsR_DNA-bd_dom"/>
</dbReference>
<dbReference type="CDD" id="cd00090">
    <property type="entry name" value="HTH_ARSR"/>
    <property type="match status" value="1"/>
</dbReference>
<name>A0ABS3VZC7_MICEH</name>
<organism evidence="2 3">
    <name type="scientific">Micromonospora echinofusca</name>
    <dbReference type="NCBI Taxonomy" id="47858"/>
    <lineage>
        <taxon>Bacteria</taxon>
        <taxon>Bacillati</taxon>
        <taxon>Actinomycetota</taxon>
        <taxon>Actinomycetes</taxon>
        <taxon>Micromonosporales</taxon>
        <taxon>Micromonosporaceae</taxon>
        <taxon>Micromonospora</taxon>
    </lineage>
</organism>
<accession>A0ABS3VZC7</accession>
<dbReference type="Pfam" id="PF12840">
    <property type="entry name" value="HTH_20"/>
    <property type="match status" value="1"/>
</dbReference>
<evidence type="ECO:0000313" key="3">
    <source>
        <dbReference type="Proteomes" id="UP000823521"/>
    </source>
</evidence>
<reference evidence="2 3" key="1">
    <citation type="submission" date="2019-12" db="EMBL/GenBank/DDBJ databases">
        <title>Whole genome sequencing of endophytic Actinobacterium Micromonospora sp. MPMI6T.</title>
        <authorList>
            <person name="Evv R."/>
            <person name="Podile A.R."/>
        </authorList>
    </citation>
    <scope>NUCLEOTIDE SEQUENCE [LARGE SCALE GENOMIC DNA]</scope>
    <source>
        <strain evidence="2 3">MPMI6</strain>
    </source>
</reference>
<dbReference type="SMART" id="SM00418">
    <property type="entry name" value="HTH_ARSR"/>
    <property type="match status" value="1"/>
</dbReference>
<protein>
    <submittedName>
        <fullName evidence="2">Helix-turn-helix domain-containing protein</fullName>
    </submittedName>
</protein>
<dbReference type="RefSeq" id="WP_208816645.1">
    <property type="nucleotide sequence ID" value="NZ_WVUH01000336.1"/>
</dbReference>
<gene>
    <name evidence="2" type="ORF">GSF22_27395</name>
</gene>
<sequence>MPERDDQRTVHLDSRQIRVLAHPLRIRLLGILRAEGPATATMLAHTLDTNTGATSYHLRQLADVGLVVEDPDRGTARQRWWRSAHHLSSWEPTDFDHDPDARAAAEWIQADQVRILAEQADRWLAVQHDYSREWRDVAGMGDILLTLGPARLRTLTDELWQVIERYRNDPTPDDEDAQQVVLFLAGYPRPRDTR</sequence>